<keyword evidence="3 4" id="KW-0479">Metal-binding</keyword>
<evidence type="ECO:0000313" key="5">
    <source>
        <dbReference type="EMBL" id="THV64578.1"/>
    </source>
</evidence>
<evidence type="ECO:0000313" key="6">
    <source>
        <dbReference type="Proteomes" id="UP000304951"/>
    </source>
</evidence>
<comment type="function">
    <text evidence="4">Catalyzes the conversion of D-ribulose 5-phosphate to formate and 3,4-dihydroxy-2-butanone 4-phosphate.</text>
</comment>
<comment type="pathway">
    <text evidence="1 4">Cofactor biosynthesis; riboflavin biosynthesis; 2-hydroxy-3-oxobutyl phosphate from D-ribulose 5-phosphate: step 1/1.</text>
</comment>
<keyword evidence="4" id="KW-0456">Lyase</keyword>
<accession>A0A4S8S3E0</accession>
<comment type="cofactor">
    <cofactor evidence="4">
        <name>Mg(2+)</name>
        <dbReference type="ChEBI" id="CHEBI:18420"/>
    </cofactor>
    <cofactor evidence="4">
        <name>Mn(2+)</name>
        <dbReference type="ChEBI" id="CHEBI:29035"/>
    </cofactor>
    <text evidence="4">Binds 2 divalent metal cations per subunit. Magnesium or manganese.</text>
</comment>
<dbReference type="PANTHER" id="PTHR21327:SF18">
    <property type="entry name" value="3,4-DIHYDROXY-2-BUTANONE 4-PHOSPHATE SYNTHASE"/>
    <property type="match status" value="1"/>
</dbReference>
<dbReference type="GO" id="GO:0008686">
    <property type="term" value="F:3,4-dihydroxy-2-butanone-4-phosphate synthase activity"/>
    <property type="evidence" value="ECO:0007669"/>
    <property type="project" value="UniProtKB-EC"/>
</dbReference>
<sequence length="289" mass="31202">MVKRRVQAHHPQLRQLALITTTTPLDTLHLFVRSRKSHTTTAMADHSSDLVFDDIPSAIKAFGTPPAPSPPLYLTNTLSPLPAAGEFVLVLDSPHRENEGDLIIAASALTPAKASFMIHHTSGYLCAALPNALADKLDLPPMVAASENSDPNRTAYTITIDAAENVTTGISATDRSTTCKLLAEKDVKSADFRRPGHVVPLRAVAGGVRQRQGHTEAAVEFARLSGDANNVGVIAEIVEESTEVEGKAERGGLHMMRAKECIEFGKRYGIKVVTIEHLKKYVEDTEGKL</sequence>
<evidence type="ECO:0000256" key="1">
    <source>
        <dbReference type="ARBA" id="ARBA00004904"/>
    </source>
</evidence>
<keyword evidence="4" id="KW-0464">Manganese</keyword>
<dbReference type="PANTHER" id="PTHR21327">
    <property type="entry name" value="GTP CYCLOHYDROLASE II-RELATED"/>
    <property type="match status" value="1"/>
</dbReference>
<dbReference type="Gene3D" id="3.90.870.10">
    <property type="entry name" value="DHBP synthase"/>
    <property type="match status" value="1"/>
</dbReference>
<keyword evidence="2 4" id="KW-0686">Riboflavin biosynthesis</keyword>
<keyword evidence="4" id="KW-0460">Magnesium</keyword>
<dbReference type="AlphaFoldDB" id="A0A4S8S3E0"/>
<dbReference type="UniPathway" id="UPA00275">
    <property type="reaction ID" value="UER00399"/>
</dbReference>
<comment type="subunit">
    <text evidence="4">Homodimer.</text>
</comment>
<evidence type="ECO:0000256" key="2">
    <source>
        <dbReference type="ARBA" id="ARBA00022619"/>
    </source>
</evidence>
<comment type="caution">
    <text evidence="5">The sequence shown here is derived from an EMBL/GenBank/DDBJ whole genome shotgun (WGS) entry which is preliminary data.</text>
</comment>
<dbReference type="EMBL" id="QZAF01000826">
    <property type="protein sequence ID" value="THV64578.1"/>
    <property type="molecule type" value="Genomic_DNA"/>
</dbReference>
<proteinExistence type="inferred from homology"/>
<protein>
    <recommendedName>
        <fullName evidence="4">3,4-dihydroxy-2-butanone 4-phosphate synthase</fullName>
        <shortName evidence="4">DHBP synthase</shortName>
        <ecNumber evidence="4">4.1.99.12</ecNumber>
    </recommendedName>
</protein>
<organism evidence="5 6">
    <name type="scientific">Aureobasidium pullulans</name>
    <name type="common">Black yeast</name>
    <name type="synonym">Pullularia pullulans</name>
    <dbReference type="NCBI Taxonomy" id="5580"/>
    <lineage>
        <taxon>Eukaryota</taxon>
        <taxon>Fungi</taxon>
        <taxon>Dikarya</taxon>
        <taxon>Ascomycota</taxon>
        <taxon>Pezizomycotina</taxon>
        <taxon>Dothideomycetes</taxon>
        <taxon>Dothideomycetidae</taxon>
        <taxon>Dothideales</taxon>
        <taxon>Saccotheciaceae</taxon>
        <taxon>Aureobasidium</taxon>
    </lineage>
</organism>
<name>A0A4S8S3E0_AURPU</name>
<dbReference type="Pfam" id="PF00926">
    <property type="entry name" value="DHBP_synthase"/>
    <property type="match status" value="1"/>
</dbReference>
<evidence type="ECO:0000256" key="4">
    <source>
        <dbReference type="RuleBase" id="RU003843"/>
    </source>
</evidence>
<gene>
    <name evidence="5" type="ORF">D6D28_09801</name>
</gene>
<dbReference type="NCBIfam" id="TIGR00506">
    <property type="entry name" value="ribB"/>
    <property type="match status" value="1"/>
</dbReference>
<dbReference type="EC" id="4.1.99.12" evidence="4"/>
<dbReference type="SUPFAM" id="SSF55821">
    <property type="entry name" value="YrdC/RibB"/>
    <property type="match status" value="1"/>
</dbReference>
<comment type="catalytic activity">
    <reaction evidence="4">
        <text>D-ribulose 5-phosphate = (2S)-2-hydroxy-3-oxobutyl phosphate + formate + H(+)</text>
        <dbReference type="Rhea" id="RHEA:18457"/>
        <dbReference type="ChEBI" id="CHEBI:15378"/>
        <dbReference type="ChEBI" id="CHEBI:15740"/>
        <dbReference type="ChEBI" id="CHEBI:58121"/>
        <dbReference type="ChEBI" id="CHEBI:58830"/>
        <dbReference type="EC" id="4.1.99.12"/>
    </reaction>
</comment>
<evidence type="ECO:0000256" key="3">
    <source>
        <dbReference type="ARBA" id="ARBA00022723"/>
    </source>
</evidence>
<dbReference type="GO" id="GO:0009231">
    <property type="term" value="P:riboflavin biosynthetic process"/>
    <property type="evidence" value="ECO:0007669"/>
    <property type="project" value="UniProtKB-UniPathway"/>
</dbReference>
<comment type="similarity">
    <text evidence="4">Belongs to the DHBP synthase family.</text>
</comment>
<dbReference type="InterPro" id="IPR000422">
    <property type="entry name" value="DHBP_synthase_RibB"/>
</dbReference>
<dbReference type="Proteomes" id="UP000304951">
    <property type="component" value="Unassembled WGS sequence"/>
</dbReference>
<dbReference type="InterPro" id="IPR017945">
    <property type="entry name" value="DHBP_synth_RibB-like_a/b_dom"/>
</dbReference>
<reference evidence="5 6" key="1">
    <citation type="submission" date="2018-10" db="EMBL/GenBank/DDBJ databases">
        <title>Fifty Aureobasidium pullulans genomes reveal a recombining polyextremotolerant generalist.</title>
        <authorList>
            <person name="Gostincar C."/>
            <person name="Turk M."/>
            <person name="Zajc J."/>
            <person name="Gunde-Cimerman N."/>
        </authorList>
    </citation>
    <scope>NUCLEOTIDE SEQUENCE [LARGE SCALE GENOMIC DNA]</scope>
    <source>
        <strain evidence="5 6">EXF-11900</strain>
    </source>
</reference>
<dbReference type="GO" id="GO:0005758">
    <property type="term" value="C:mitochondrial intermembrane space"/>
    <property type="evidence" value="ECO:0007669"/>
    <property type="project" value="TreeGrafter"/>
</dbReference>
<dbReference type="GO" id="GO:0046872">
    <property type="term" value="F:metal ion binding"/>
    <property type="evidence" value="ECO:0007669"/>
    <property type="project" value="UniProtKB-KW"/>
</dbReference>
<dbReference type="GO" id="GO:0005829">
    <property type="term" value="C:cytosol"/>
    <property type="evidence" value="ECO:0007669"/>
    <property type="project" value="TreeGrafter"/>
</dbReference>